<dbReference type="InterPro" id="IPR008979">
    <property type="entry name" value="Galactose-bd-like_sf"/>
</dbReference>
<dbReference type="SUPFAM" id="SSF56281">
    <property type="entry name" value="Metallo-hydrolase/oxidoreductase"/>
    <property type="match status" value="1"/>
</dbReference>
<protein>
    <recommendedName>
        <fullName evidence="3">F5/8 type C domain-containing protein</fullName>
    </recommendedName>
</protein>
<evidence type="ECO:0000313" key="1">
    <source>
        <dbReference type="EMBL" id="MBC5667145.1"/>
    </source>
</evidence>
<reference evidence="1 2" key="1">
    <citation type="submission" date="2020-08" db="EMBL/GenBank/DDBJ databases">
        <title>Genome public.</title>
        <authorList>
            <person name="Liu C."/>
            <person name="Sun Q."/>
        </authorList>
    </citation>
    <scope>NUCLEOTIDE SEQUENCE [LARGE SCALE GENOMIC DNA]</scope>
    <source>
        <strain evidence="1 2">BX4</strain>
    </source>
</reference>
<comment type="caution">
    <text evidence="1">The sequence shown here is derived from an EMBL/GenBank/DDBJ whole genome shotgun (WGS) entry which is preliminary data.</text>
</comment>
<dbReference type="PANTHER" id="PTHR30619">
    <property type="entry name" value="DNA INTERNALIZATION/COMPETENCE PROTEIN COMEC/REC2"/>
    <property type="match status" value="1"/>
</dbReference>
<evidence type="ECO:0000313" key="2">
    <source>
        <dbReference type="Proteomes" id="UP000597877"/>
    </source>
</evidence>
<evidence type="ECO:0008006" key="3">
    <source>
        <dbReference type="Google" id="ProtNLM"/>
    </source>
</evidence>
<proteinExistence type="predicted"/>
<dbReference type="SUPFAM" id="SSF49785">
    <property type="entry name" value="Galactose-binding domain-like"/>
    <property type="match status" value="1"/>
</dbReference>
<keyword evidence="2" id="KW-1185">Reference proteome</keyword>
<dbReference type="InterPro" id="IPR052159">
    <property type="entry name" value="Competence_DNA_uptake"/>
</dbReference>
<dbReference type="InterPro" id="IPR036866">
    <property type="entry name" value="RibonucZ/Hydroxyglut_hydro"/>
</dbReference>
<dbReference type="PANTHER" id="PTHR30619:SF1">
    <property type="entry name" value="RECOMBINATION PROTEIN 2"/>
    <property type="match status" value="1"/>
</dbReference>
<sequence>MKNRILAYIVIIATVFQMFSGISHDFKSMNVMADENELSQPKMVDGTYQISSAKELMWAKENPGKDYILTSDIDLSGYENFQGIGTETEPYSGEFNGNGHSIKIGINRTDSTEEIEKIGLFNYVSGEIHNLVVTGSINVSVAGGYVGGISAVLSGGYIYDCTTDVAINATGTKEALNVGGIAGGVKNEQKESTIENSVNNGEINVNAMSAQRGENDYNNGTSGAVGGIVGLVVAKSGVKVARTINNGEIIVNGGKDNIGGIVGQTSVNENSTYVDISYCANKGNIEVYKTEGERAAGIIGYVKSGKIRYCYNVGNVVEYTDNGNTLARNGYGNYFGIFGYANLSSDNKLSVLYCYNASEKKLEAEICVVRNPSNGEFKNFYMSGRSEYETELNSNATAGTAGETFQNSTELYNKITAYTEGASAYRKNSQGGYPVLYFEKNAVYESNPTDNDTVDVKLENMPKYIDGVVSDNIYNCGPGMASDENGTTSEDAKMVVIKDTSRSTFEDYVDKLVCRGYGKTSKREMENNMYYTLTKAGRIYYIYYTYSKNEVRVICDYASNTLLSNISTKLTGDSETEMYMYSIDYTKGESTTSVTDYWQIDCGMMFIIKLADNSLFLIDSGHERQSSKEAMAAELNFMRKITNTSENDKVKIRGWFFSHAHGDHVFGAHQFVTMYHDYIDVESVLFNFPAYGVVGGYDGGTFKMKKAFNTYFPNVNHVSLHTGQRFSMQGVNFDVMCTHEDWVSTDGKTTLGGDMNTASTVLKITINGKSLMLLGDIKKSDQLEKMYGNELKSDMVQVAHHGYNRLTSLYKAIGAKYAICPNSEENAGLNSGNKQKLQDILDAGATKAIFAGEYTYKITTDNGIQMSTYDNYRKELGIDFDAPGGNLSEVNGKNAVIGRDSDIEKGKKLRDELITVSVNGSPVSSKNAGNAIRTENAYMAFDGSTSTKYCTETIPANIKWKTTKPVSIDEYVLYTANDTQNNPGRNPVKWILKGSNDGKNWNIIDAVSDGNLPAKNYTGTIFKSKNPGKYCYFAICFLEINSGNILQLSEIELIENQQQNISDKVNVQGFQISNVLKGIRTVSTVEPQIDGMEVIEFGNVYGVDENGVSEDDMYVGSESKYISTVKATENGIINKQYSSSETAVNYVMTMCDNGTTVAAYTRKYYVRAYAKLSDGSYLYSKVYSYSIYDVAKKLYDNALMSTYAGHRYLYEDILTVVDSNYKEVKYNWGGTIAR</sequence>
<gene>
    <name evidence="1" type="ORF">H8S00_04000</name>
</gene>
<accession>A0ABR7F0L0</accession>
<dbReference type="RefSeq" id="WP_186840022.1">
    <property type="nucleotide sequence ID" value="NZ_JACOOZ010000002.1"/>
</dbReference>
<organism evidence="1 2">
    <name type="scientific">Eubacterium segne</name>
    <dbReference type="NCBI Taxonomy" id="2763045"/>
    <lineage>
        <taxon>Bacteria</taxon>
        <taxon>Bacillati</taxon>
        <taxon>Bacillota</taxon>
        <taxon>Clostridia</taxon>
        <taxon>Eubacteriales</taxon>
        <taxon>Eubacteriaceae</taxon>
        <taxon>Eubacterium</taxon>
    </lineage>
</organism>
<dbReference type="Proteomes" id="UP000597877">
    <property type="component" value="Unassembled WGS sequence"/>
</dbReference>
<name>A0ABR7F0L0_9FIRM</name>
<dbReference type="Gene3D" id="2.160.20.110">
    <property type="match status" value="1"/>
</dbReference>
<dbReference type="Gene3D" id="3.60.15.10">
    <property type="entry name" value="Ribonuclease Z/Hydroxyacylglutathione hydrolase-like"/>
    <property type="match status" value="1"/>
</dbReference>
<dbReference type="Gene3D" id="2.60.120.260">
    <property type="entry name" value="Galactose-binding domain-like"/>
    <property type="match status" value="1"/>
</dbReference>
<dbReference type="EMBL" id="JACOOZ010000002">
    <property type="protein sequence ID" value="MBC5667145.1"/>
    <property type="molecule type" value="Genomic_DNA"/>
</dbReference>